<dbReference type="Pfam" id="PF17243">
    <property type="entry name" value="POTRA_TamA_1"/>
    <property type="match status" value="1"/>
</dbReference>
<reference evidence="5 6" key="1">
    <citation type="submission" date="2016-10" db="EMBL/GenBank/DDBJ databases">
        <authorList>
            <person name="de Groot N.N."/>
        </authorList>
    </citation>
    <scope>NUCLEOTIDE SEQUENCE [LARGE SCALE GENOMIC DNA]</scope>
    <source>
        <strain evidence="5 6">DSM 12130</strain>
    </source>
</reference>
<feature type="domain" description="TamA POTRA" evidence="4">
    <location>
        <begin position="36"/>
        <end position="112"/>
    </location>
</feature>
<dbReference type="AlphaFoldDB" id="A0A1H0J695"/>
<evidence type="ECO:0000256" key="1">
    <source>
        <dbReference type="ARBA" id="ARBA00004370"/>
    </source>
</evidence>
<dbReference type="InterPro" id="IPR000184">
    <property type="entry name" value="Bac_surfAg_D15"/>
</dbReference>
<dbReference type="Gene3D" id="2.40.160.50">
    <property type="entry name" value="membrane protein fhac: a member of the omp85/tpsb transporter family"/>
    <property type="match status" value="1"/>
</dbReference>
<evidence type="ECO:0000259" key="4">
    <source>
        <dbReference type="Pfam" id="PF17243"/>
    </source>
</evidence>
<keyword evidence="6" id="KW-1185">Reference proteome</keyword>
<dbReference type="STRING" id="91360.SAMN05660330_00162"/>
<dbReference type="Gene3D" id="3.10.20.310">
    <property type="entry name" value="membrane protein fhac"/>
    <property type="match status" value="3"/>
</dbReference>
<dbReference type="EMBL" id="FNJI01000001">
    <property type="protein sequence ID" value="SDO39132.1"/>
    <property type="molecule type" value="Genomic_DNA"/>
</dbReference>
<gene>
    <name evidence="5" type="ORF">SAMN05660330_00162</name>
</gene>
<sequence length="587" mass="64596">MQLIIAPLLKFRNLLLVGLVFQLLTRPACAAVEVRVVVKGVEGALYDNVLSRLSINLQKENARLQVAGMYKLHGKATADIEDALAPYGYYHPAVTSSLRPGDDGWVAEYVIDKGEPLIIKEVDLCLSGSGKRSRTLELALQSFALRKGEILDQTVYEKEKKRLVNAAIALGFLDSGFLRKKITINRADNSGEIDLCLETGRQYVFGETSGGENVIRKSLMDRFLPYKKGEPFSEVKLYELQSTLYRTDYFREVRVWADKDSASADRVPVVIDAVAPDNLNKYSFGVGFATDTGVRAKVDWRNRLFNDRGHKIQAGLLMAEFEKSLSLTTQIPRKDPRYDMLVHSLGYQDKTWENTTTRLITASVAQEHSGPRFKFGIGLEVRDEVYDVGSTRGDATMLIPSLNGGVVFADNILNTTNGLQFSVGVLGALENVLSNVSFLQGTVNGKAIFTPVKGVRLIGRASFGATLVDSSNDLPPSLRFYTGGDTTIRGYQYRSIGTKDSSGEVIGGKYLSVQSIEVEKILGQYWSVATFWDGGLASDDLQLDYSQGVGAGLRFRLPFGQVRLDVASAVTEDGQPFMVHLNVGGDF</sequence>
<accession>A0A1H0J695</accession>
<keyword evidence="2" id="KW-0472">Membrane</keyword>
<comment type="subcellular location">
    <subcellularLocation>
        <location evidence="1">Membrane</location>
    </subcellularLocation>
</comment>
<proteinExistence type="predicted"/>
<evidence type="ECO:0000256" key="2">
    <source>
        <dbReference type="ARBA" id="ARBA00023136"/>
    </source>
</evidence>
<dbReference type="InterPro" id="IPR035243">
    <property type="entry name" value="TamA_POTRA_Dom_1"/>
</dbReference>
<evidence type="ECO:0000313" key="5">
    <source>
        <dbReference type="EMBL" id="SDO39132.1"/>
    </source>
</evidence>
<name>A0A1H0J695_9BACT</name>
<dbReference type="Proteomes" id="UP000199073">
    <property type="component" value="Unassembled WGS sequence"/>
</dbReference>
<organism evidence="5 6">
    <name type="scientific">Desulforhopalus singaporensis</name>
    <dbReference type="NCBI Taxonomy" id="91360"/>
    <lineage>
        <taxon>Bacteria</taxon>
        <taxon>Pseudomonadati</taxon>
        <taxon>Thermodesulfobacteriota</taxon>
        <taxon>Desulfobulbia</taxon>
        <taxon>Desulfobulbales</taxon>
        <taxon>Desulfocapsaceae</taxon>
        <taxon>Desulforhopalus</taxon>
    </lineage>
</organism>
<feature type="domain" description="Bacterial surface antigen (D15)" evidence="3">
    <location>
        <begin position="409"/>
        <end position="573"/>
    </location>
</feature>
<evidence type="ECO:0000313" key="6">
    <source>
        <dbReference type="Proteomes" id="UP000199073"/>
    </source>
</evidence>
<evidence type="ECO:0000259" key="3">
    <source>
        <dbReference type="Pfam" id="PF01103"/>
    </source>
</evidence>
<dbReference type="GO" id="GO:0019867">
    <property type="term" value="C:outer membrane"/>
    <property type="evidence" value="ECO:0007669"/>
    <property type="project" value="InterPro"/>
</dbReference>
<protein>
    <submittedName>
        <fullName evidence="5">Autotransporter secretion outer membrane protein TamA</fullName>
    </submittedName>
</protein>
<dbReference type="Pfam" id="PF01103">
    <property type="entry name" value="Omp85"/>
    <property type="match status" value="1"/>
</dbReference>